<name>A0A8B4S7M3_COMTE</name>
<accession>A0A8B4S7M3</accession>
<reference evidence="1 2" key="1">
    <citation type="submission" date="2018-06" db="EMBL/GenBank/DDBJ databases">
        <authorList>
            <consortium name="Pathogen Informatics"/>
            <person name="Doyle S."/>
        </authorList>
    </citation>
    <scope>NUCLEOTIDE SEQUENCE [LARGE SCALE GENOMIC DNA]</scope>
    <source>
        <strain evidence="1 2">NCTC10698</strain>
    </source>
</reference>
<keyword evidence="2" id="KW-1185">Reference proteome</keyword>
<evidence type="ECO:0000313" key="1">
    <source>
        <dbReference type="EMBL" id="SUY79112.1"/>
    </source>
</evidence>
<gene>
    <name evidence="1" type="ORF">NCTC10698_04043</name>
</gene>
<organism evidence="1 2">
    <name type="scientific">Comamonas testosteroni</name>
    <name type="common">Pseudomonas testosteroni</name>
    <dbReference type="NCBI Taxonomy" id="285"/>
    <lineage>
        <taxon>Bacteria</taxon>
        <taxon>Pseudomonadati</taxon>
        <taxon>Pseudomonadota</taxon>
        <taxon>Betaproteobacteria</taxon>
        <taxon>Burkholderiales</taxon>
        <taxon>Comamonadaceae</taxon>
        <taxon>Comamonas</taxon>
    </lineage>
</organism>
<sequence>MARYVDFSNSLSLNVFSAHRIGISPFARYKLVDNTNHSTG</sequence>
<protein>
    <submittedName>
        <fullName evidence="1">Uncharacterized protein</fullName>
    </submittedName>
</protein>
<dbReference type="Proteomes" id="UP000255070">
    <property type="component" value="Unassembled WGS sequence"/>
</dbReference>
<evidence type="ECO:0000313" key="2">
    <source>
        <dbReference type="Proteomes" id="UP000255070"/>
    </source>
</evidence>
<dbReference type="EMBL" id="UFXL01000001">
    <property type="protein sequence ID" value="SUY79112.1"/>
    <property type="molecule type" value="Genomic_DNA"/>
</dbReference>
<comment type="caution">
    <text evidence="1">The sequence shown here is derived from an EMBL/GenBank/DDBJ whole genome shotgun (WGS) entry which is preliminary data.</text>
</comment>
<proteinExistence type="predicted"/>
<dbReference type="AlphaFoldDB" id="A0A8B4S7M3"/>